<organism evidence="1 2">
    <name type="scientific">Lactococcus lactis subsp. lactis</name>
    <name type="common">Streptococcus lactis</name>
    <dbReference type="NCBI Taxonomy" id="1360"/>
    <lineage>
        <taxon>Bacteria</taxon>
        <taxon>Bacillati</taxon>
        <taxon>Bacillota</taxon>
        <taxon>Bacilli</taxon>
        <taxon>Lactobacillales</taxon>
        <taxon>Streptococcaceae</taxon>
        <taxon>Lactococcus</taxon>
    </lineage>
</organism>
<name>A0A1V0P516_LACLL</name>
<evidence type="ECO:0000313" key="2">
    <source>
        <dbReference type="Proteomes" id="UP000192095"/>
    </source>
</evidence>
<protein>
    <submittedName>
        <fullName evidence="1">Uncharacterized protein</fullName>
    </submittedName>
</protein>
<evidence type="ECO:0000313" key="1">
    <source>
        <dbReference type="EMBL" id="ARE21604.2"/>
    </source>
</evidence>
<reference evidence="1 2" key="1">
    <citation type="journal article" date="2017" name="BMC Genomics">
        <title>Comparative and functional genomics of the Lactococcus lactis taxon; insights into evolution and niche adaptation.</title>
        <authorList>
            <person name="Kelleher P."/>
            <person name="Bottacini F."/>
            <person name="Mahony J."/>
            <person name="Kilcawley K.N."/>
            <person name="van Sinderen D."/>
        </authorList>
    </citation>
    <scope>NUCLEOTIDE SEQUENCE [LARGE SCALE GENOMIC DNA]</scope>
    <source>
        <strain evidence="1 2">UC06</strain>
    </source>
</reference>
<accession>A0A1V0P516</accession>
<gene>
    <name evidence="1" type="ORF">LLUC06_2062</name>
</gene>
<sequence>MQMKSLDYFHQAESVLLGIGLDLDDLGEYDDRTQRWLEAATNLKNPRTKTFYTSNEIEMIVVARMYFKQFRKLSAFYNEGITRERNRGLDEKHLEQERKLAALGFSMREIEKIMHIDRGTIRRHGYSEWQKVGKIRDEK</sequence>
<dbReference type="RefSeq" id="WP_128062380.1">
    <property type="nucleotide sequence ID" value="NZ_CP015902.2"/>
</dbReference>
<dbReference type="EMBL" id="CP015902">
    <property type="protein sequence ID" value="ARE21604.2"/>
    <property type="molecule type" value="Genomic_DNA"/>
</dbReference>
<proteinExistence type="predicted"/>
<dbReference type="Proteomes" id="UP000192095">
    <property type="component" value="Chromosome"/>
</dbReference>
<dbReference type="AlphaFoldDB" id="A0A1V0P516"/>